<evidence type="ECO:0000313" key="5">
    <source>
        <dbReference type="Proteomes" id="UP001620626"/>
    </source>
</evidence>
<dbReference type="GO" id="GO:0030246">
    <property type="term" value="F:carbohydrate binding"/>
    <property type="evidence" value="ECO:0007669"/>
    <property type="project" value="UniProtKB-KW"/>
</dbReference>
<keyword evidence="5" id="KW-1185">Reference proteome</keyword>
<dbReference type="Proteomes" id="UP001620626">
    <property type="component" value="Unassembled WGS sequence"/>
</dbReference>
<accession>A0ABD2KWY3</accession>
<sequence>MRILLNIPLILCLFFALNGIQSSADGKITKPTRLTGHGTKVTTIQIQDFDQCFPRDATKTFGLEFRLPRDGGCCEDGLIICYPSIMATGVLDNYHTLDTVDLSNEMFNIDNMDNSPIAEECQNRAKKLGNSMAKLTWHGISIKLNRKSDGISTAILETSFCEKRYIVPDVFRQFNIHFGNKSHFAAYITIDEEMIDIEDGKVAQYKKMALIGAKIRDFLGFWVLGLDMIPWDEQTMKLFVIRHCNCSLEAFFLRPSDSEPTDPEEASMGTGRFEDRCVNETQKLTMPIHISDVNQVITIRLLTNKMKNDNSMNNTIALKLWHTDIEMLSIHFFLANNTVEVMIGTEKHFCDYKFSNEIFEMNLQIWLKQYSYKILFKNKRLGKREYYPEKWWQGLKFKDHNKLTLDGHYALIDDPRVFPSQAEDELSTTVSYYSYVPWSEKLNLRVRIKLLDGDTTHFKIFLLHDSIEPVNLMGATVMQLEVTVTKENVATIELSEFLKNEKKPMPEDSKMIENEFKKLFKNGEQRTFEFQTVLKNEVLNVIINNVTVQTNQKRELPAWAANYIRLEGNVTAFGEPDYLYIDQLSGKMKIISGKIENTDPNEIFLVKTKIFSGIKIPDDFTIKLPTLFNYGDSVELFAKREKVAKQKNNNFNNFTFIFMHESLDENSMIGDTLLKLEYAFVSEKPNFRKEVKCSYHLNMNNRRNASVQPHGLSEFGGIFILEISAGDDRFVINVFNEVNAPKLECLYPNNTLNGQNVTIPPWAVDHIRIRGNDHFGQMSFEFIPNKQNESKRITALKQINATNGVGFLETGDRINVVVQRNASKISTSSMNVSFLNEALAFNKIIGKTIMKAEVLNEQLTLSHYINGKPGGTKNCAAVKLTETYKFEFIAVSNNAFNVSVNEVKDSCGLRPNSLNSRTAGKLGSRLMNRDSPKHDDVPNFVAHHPCGPQFIGICLMRFTKLLTDDLQFLT</sequence>
<protein>
    <recommendedName>
        <fullName evidence="3">Galectin domain-containing protein</fullName>
    </recommendedName>
</protein>
<comment type="caution">
    <text evidence="4">The sequence shown here is derived from an EMBL/GenBank/DDBJ whole genome shotgun (WGS) entry which is preliminary data.</text>
</comment>
<dbReference type="PROSITE" id="PS51304">
    <property type="entry name" value="GALECTIN"/>
    <property type="match status" value="1"/>
</dbReference>
<evidence type="ECO:0000313" key="4">
    <source>
        <dbReference type="EMBL" id="KAL3107445.1"/>
    </source>
</evidence>
<keyword evidence="2" id="KW-0732">Signal</keyword>
<dbReference type="AlphaFoldDB" id="A0ABD2KWY3"/>
<reference evidence="4 5" key="1">
    <citation type="submission" date="2024-10" db="EMBL/GenBank/DDBJ databases">
        <authorList>
            <person name="Kim D."/>
        </authorList>
    </citation>
    <scope>NUCLEOTIDE SEQUENCE [LARGE SCALE GENOMIC DNA]</scope>
    <source>
        <strain evidence="4">BH-2024</strain>
    </source>
</reference>
<feature type="domain" description="Galectin" evidence="3">
    <location>
        <begin position="620"/>
        <end position="781"/>
    </location>
</feature>
<proteinExistence type="predicted"/>
<gene>
    <name evidence="4" type="ORF">niasHT_014162</name>
</gene>
<keyword evidence="1" id="KW-0430">Lectin</keyword>
<evidence type="ECO:0000256" key="1">
    <source>
        <dbReference type="ARBA" id="ARBA00022734"/>
    </source>
</evidence>
<feature type="signal peptide" evidence="2">
    <location>
        <begin position="1"/>
        <end position="22"/>
    </location>
</feature>
<dbReference type="EMBL" id="JBICBT010000616">
    <property type="protein sequence ID" value="KAL3107445.1"/>
    <property type="molecule type" value="Genomic_DNA"/>
</dbReference>
<feature type="chain" id="PRO_5044894706" description="Galectin domain-containing protein" evidence="2">
    <location>
        <begin position="23"/>
        <end position="970"/>
    </location>
</feature>
<evidence type="ECO:0000259" key="3">
    <source>
        <dbReference type="PROSITE" id="PS51304"/>
    </source>
</evidence>
<dbReference type="InterPro" id="IPR001079">
    <property type="entry name" value="Galectin_CRD"/>
</dbReference>
<evidence type="ECO:0000256" key="2">
    <source>
        <dbReference type="SAM" id="SignalP"/>
    </source>
</evidence>
<name>A0ABD2KWY3_9BILA</name>
<organism evidence="4 5">
    <name type="scientific">Heterodera trifolii</name>
    <dbReference type="NCBI Taxonomy" id="157864"/>
    <lineage>
        <taxon>Eukaryota</taxon>
        <taxon>Metazoa</taxon>
        <taxon>Ecdysozoa</taxon>
        <taxon>Nematoda</taxon>
        <taxon>Chromadorea</taxon>
        <taxon>Rhabditida</taxon>
        <taxon>Tylenchina</taxon>
        <taxon>Tylenchomorpha</taxon>
        <taxon>Tylenchoidea</taxon>
        <taxon>Heteroderidae</taxon>
        <taxon>Heteroderinae</taxon>
        <taxon>Heterodera</taxon>
    </lineage>
</organism>